<protein>
    <recommendedName>
        <fullName evidence="1">RiboL-PSP-HEPN domain-containing protein</fullName>
    </recommendedName>
</protein>
<proteinExistence type="predicted"/>
<evidence type="ECO:0000313" key="2">
    <source>
        <dbReference type="EMBL" id="TVO31303.1"/>
    </source>
</evidence>
<dbReference type="Pfam" id="PF18735">
    <property type="entry name" value="HEPN_RiboL-PSP"/>
    <property type="match status" value="1"/>
</dbReference>
<gene>
    <name evidence="2" type="ORF">FOF44_18125</name>
</gene>
<feature type="domain" description="RiboL-PSP-HEPN" evidence="1">
    <location>
        <begin position="14"/>
        <end position="224"/>
    </location>
</feature>
<accession>A0A557NSB3</accession>
<evidence type="ECO:0000259" key="1">
    <source>
        <dbReference type="Pfam" id="PF18735"/>
    </source>
</evidence>
<reference evidence="2 3" key="1">
    <citation type="submission" date="2019-07" db="EMBL/GenBank/DDBJ databases">
        <title>The draft genome sequence of Vibrio algivorus M1486.</title>
        <authorList>
            <person name="Meng X."/>
        </authorList>
    </citation>
    <scope>NUCLEOTIDE SEQUENCE [LARGE SCALE GENOMIC DNA]</scope>
    <source>
        <strain evidence="2 3">M1486</strain>
    </source>
</reference>
<comment type="caution">
    <text evidence="2">The sequence shown here is derived from an EMBL/GenBank/DDBJ whole genome shotgun (WGS) entry which is preliminary data.</text>
</comment>
<dbReference type="RefSeq" id="WP_144389285.1">
    <property type="nucleotide sequence ID" value="NZ_CANNCB010000037.1"/>
</dbReference>
<sequence>MEEVTLLVDQAELFIDSNVDFYNALCRSASILIVSHLEGFLKDLVKNLIRDLNSNKKYSELPVAVQRSYCKKYLGFDQDKFKNYHQLIEEMVTEFSEYENFKINHEPFLFDKNRNPKPESIKIVLERFGIKDIFKHFHDSTFDKCFESRRKTSHLLKRMKRLVDLSTAQYPYKSKLNKFNLVSSNYGGARTLWQTYLDDINTIRHSIVHGNSFNNQVTTNQLKERQEQAYLLQLLIVYCLCAKVA</sequence>
<dbReference type="AlphaFoldDB" id="A0A557NSB3"/>
<dbReference type="Proteomes" id="UP000319828">
    <property type="component" value="Unassembled WGS sequence"/>
</dbReference>
<dbReference type="EMBL" id="VMKJ01000083">
    <property type="protein sequence ID" value="TVO31303.1"/>
    <property type="molecule type" value="Genomic_DNA"/>
</dbReference>
<evidence type="ECO:0000313" key="3">
    <source>
        <dbReference type="Proteomes" id="UP000319828"/>
    </source>
</evidence>
<organism evidence="2 3">
    <name type="scientific">Vibrio algivorus</name>
    <dbReference type="NCBI Taxonomy" id="1667024"/>
    <lineage>
        <taxon>Bacteria</taxon>
        <taxon>Pseudomonadati</taxon>
        <taxon>Pseudomonadota</taxon>
        <taxon>Gammaproteobacteria</taxon>
        <taxon>Vibrionales</taxon>
        <taxon>Vibrionaceae</taxon>
        <taxon>Vibrio</taxon>
    </lineage>
</organism>
<dbReference type="InterPro" id="IPR041519">
    <property type="entry name" value="HEPN_RiboL-PSP"/>
</dbReference>
<dbReference type="OrthoDB" id="6637820at2"/>
<name>A0A557NSB3_9VIBR</name>